<dbReference type="PANTHER" id="PTHR30086:SF20">
    <property type="entry name" value="ARGININE EXPORTER PROTEIN ARGO-RELATED"/>
    <property type="match status" value="1"/>
</dbReference>
<organism evidence="8 9">
    <name type="scientific">Delftia lacustris</name>
    <dbReference type="NCBI Taxonomy" id="558537"/>
    <lineage>
        <taxon>Bacteria</taxon>
        <taxon>Pseudomonadati</taxon>
        <taxon>Pseudomonadota</taxon>
        <taxon>Betaproteobacteria</taxon>
        <taxon>Burkholderiales</taxon>
        <taxon>Comamonadaceae</taxon>
        <taxon>Delftia</taxon>
    </lineage>
</organism>
<protein>
    <submittedName>
        <fullName evidence="7">LysE family translocator</fullName>
    </submittedName>
    <submittedName>
        <fullName evidence="8">Threonine/homoserine/homoserine lactone efflux protein</fullName>
    </submittedName>
</protein>
<comment type="subcellular location">
    <subcellularLocation>
        <location evidence="1">Cell membrane</location>
        <topology evidence="1">Multi-pass membrane protein</topology>
    </subcellularLocation>
</comment>
<evidence type="ECO:0000313" key="10">
    <source>
        <dbReference type="Proteomes" id="UP000595064"/>
    </source>
</evidence>
<evidence type="ECO:0000313" key="8">
    <source>
        <dbReference type="EMBL" id="SDY91864.1"/>
    </source>
</evidence>
<evidence type="ECO:0000256" key="6">
    <source>
        <dbReference type="SAM" id="Phobius"/>
    </source>
</evidence>
<reference evidence="8 9" key="1">
    <citation type="submission" date="2016-10" db="EMBL/GenBank/DDBJ databases">
        <authorList>
            <person name="de Groot N.N."/>
        </authorList>
    </citation>
    <scope>NUCLEOTIDE SEQUENCE [LARGE SCALE GENOMIC DNA]</scope>
    <source>
        <strain evidence="8 9">LMG 24775</strain>
    </source>
</reference>
<keyword evidence="3 6" id="KW-0812">Transmembrane</keyword>
<evidence type="ECO:0000256" key="5">
    <source>
        <dbReference type="ARBA" id="ARBA00023136"/>
    </source>
</evidence>
<evidence type="ECO:0000256" key="3">
    <source>
        <dbReference type="ARBA" id="ARBA00022692"/>
    </source>
</evidence>
<evidence type="ECO:0000256" key="4">
    <source>
        <dbReference type="ARBA" id="ARBA00022989"/>
    </source>
</evidence>
<dbReference type="Proteomes" id="UP000183417">
    <property type="component" value="Unassembled WGS sequence"/>
</dbReference>
<dbReference type="GO" id="GO:0015171">
    <property type="term" value="F:amino acid transmembrane transporter activity"/>
    <property type="evidence" value="ECO:0007669"/>
    <property type="project" value="TreeGrafter"/>
</dbReference>
<name>A0A1H3NSQ9_9BURK</name>
<dbReference type="PANTHER" id="PTHR30086">
    <property type="entry name" value="ARGININE EXPORTER PROTEIN ARGO"/>
    <property type="match status" value="1"/>
</dbReference>
<evidence type="ECO:0000256" key="2">
    <source>
        <dbReference type="ARBA" id="ARBA00022475"/>
    </source>
</evidence>
<evidence type="ECO:0000313" key="9">
    <source>
        <dbReference type="Proteomes" id="UP000183417"/>
    </source>
</evidence>
<reference evidence="7 10" key="2">
    <citation type="submission" date="2020-12" db="EMBL/GenBank/DDBJ databases">
        <title>FDA dAtabase for Regulatory Grade micrObial Sequences (FDA-ARGOS): Supporting development and validation of Infectious Disease Dx tests.</title>
        <authorList>
            <person name="Sproer C."/>
            <person name="Gronow S."/>
            <person name="Severitt S."/>
            <person name="Schroder I."/>
            <person name="Tallon L."/>
            <person name="Sadzewicz L."/>
            <person name="Zhao X."/>
            <person name="Boylan J."/>
            <person name="Ott S."/>
            <person name="Bowen H."/>
            <person name="Vavikolanu K."/>
            <person name="Mehta A."/>
            <person name="Aluvathingal J."/>
            <person name="Nadendla S."/>
            <person name="Lowell S."/>
            <person name="Myers T."/>
            <person name="Yan Y."/>
            <person name="Sichtig H."/>
        </authorList>
    </citation>
    <scope>NUCLEOTIDE SEQUENCE [LARGE SCALE GENOMIC DNA]</scope>
    <source>
        <strain evidence="7 10">FDAARGOS_890</strain>
    </source>
</reference>
<dbReference type="KEGG" id="dla:I6G47_05795"/>
<evidence type="ECO:0000313" key="7">
    <source>
        <dbReference type="EMBL" id="QPS82591.1"/>
    </source>
</evidence>
<dbReference type="EMBL" id="CP065748">
    <property type="protein sequence ID" value="QPS82591.1"/>
    <property type="molecule type" value="Genomic_DNA"/>
</dbReference>
<proteinExistence type="predicted"/>
<dbReference type="AlphaFoldDB" id="A0A1H3NSQ9"/>
<keyword evidence="4 6" id="KW-1133">Transmembrane helix</keyword>
<dbReference type="RefSeq" id="WP_016445977.1">
    <property type="nucleotide sequence ID" value="NZ_CP065748.1"/>
</dbReference>
<dbReference type="Pfam" id="PF01810">
    <property type="entry name" value="LysE"/>
    <property type="match status" value="1"/>
</dbReference>
<dbReference type="GO" id="GO:0033228">
    <property type="term" value="P:cysteine export across plasma membrane"/>
    <property type="evidence" value="ECO:0007669"/>
    <property type="project" value="TreeGrafter"/>
</dbReference>
<dbReference type="GO" id="GO:0005886">
    <property type="term" value="C:plasma membrane"/>
    <property type="evidence" value="ECO:0007669"/>
    <property type="project" value="UniProtKB-SubCell"/>
</dbReference>
<feature type="transmembrane region" description="Helical" evidence="6">
    <location>
        <begin position="189"/>
        <end position="206"/>
    </location>
</feature>
<accession>A0A1H3NSQ9</accession>
<dbReference type="GeneID" id="94692398"/>
<sequence length="211" mass="22583">MPVATMPFDTAHTSFLLPLAMFSFVSSVTPGPNNVMLTASGATFGYRRTVPHMLGITVGVVVMVLLVGAGLGAVFERLPVIYTALKYLGAAYLVWLAWKIAGSGGIDGGNAGARPFGFWQAAAFQWVNPKAWIMAIGVIATYTPREDFFINLVLAALVLGIVNYPSVSVWTLFGSAVGRALRSPQALRRFNWCMAALLLLSLYPVLADSHG</sequence>
<feature type="transmembrane region" description="Helical" evidence="6">
    <location>
        <begin position="87"/>
        <end position="106"/>
    </location>
</feature>
<dbReference type="Proteomes" id="UP000595064">
    <property type="component" value="Chromosome"/>
</dbReference>
<dbReference type="EMBL" id="FNPE01000009">
    <property type="protein sequence ID" value="SDY91864.1"/>
    <property type="molecule type" value="Genomic_DNA"/>
</dbReference>
<keyword evidence="5 6" id="KW-0472">Membrane</keyword>
<keyword evidence="2" id="KW-1003">Cell membrane</keyword>
<dbReference type="InterPro" id="IPR001123">
    <property type="entry name" value="LeuE-type"/>
</dbReference>
<gene>
    <name evidence="7" type="ORF">I6G47_05795</name>
    <name evidence="8" type="ORF">SAMN05421547_109123</name>
</gene>
<feature type="transmembrane region" description="Helical" evidence="6">
    <location>
        <begin position="54"/>
        <end position="75"/>
    </location>
</feature>
<feature type="transmembrane region" description="Helical" evidence="6">
    <location>
        <begin position="148"/>
        <end position="177"/>
    </location>
</feature>
<evidence type="ECO:0000256" key="1">
    <source>
        <dbReference type="ARBA" id="ARBA00004651"/>
    </source>
</evidence>
<keyword evidence="10" id="KW-1185">Reference proteome</keyword>